<dbReference type="InterPro" id="IPR005467">
    <property type="entry name" value="His_kinase_dom"/>
</dbReference>
<dbReference type="AlphaFoldDB" id="A0A0D1V828"/>
<dbReference type="OrthoDB" id="9816482at2"/>
<dbReference type="InterPro" id="IPR036890">
    <property type="entry name" value="HATPase_C_sf"/>
</dbReference>
<name>A0A0D1V828_ANEMI</name>
<dbReference type="Gene3D" id="3.30.565.10">
    <property type="entry name" value="Histidine kinase-like ATPase, C-terminal domain"/>
    <property type="match status" value="2"/>
</dbReference>
<dbReference type="Pfam" id="PF02518">
    <property type="entry name" value="HATPase_c"/>
    <property type="match status" value="1"/>
</dbReference>
<keyword evidence="1" id="KW-0597">Phosphoprotein</keyword>
<evidence type="ECO:0000256" key="6">
    <source>
        <dbReference type="ARBA" id="ARBA00023012"/>
    </source>
</evidence>
<protein>
    <submittedName>
        <fullName evidence="10">Histidine kinase-, DNA gyrase B-, and HSP90-like ATPase</fullName>
    </submittedName>
</protein>
<dbReference type="RefSeq" id="WP_043066205.1">
    <property type="nucleotide sequence ID" value="NZ_CCMI01000065.1"/>
</dbReference>
<keyword evidence="2" id="KW-0808">Transferase</keyword>
<evidence type="ECO:0000256" key="2">
    <source>
        <dbReference type="ARBA" id="ARBA00022679"/>
    </source>
</evidence>
<feature type="coiled-coil region" evidence="7">
    <location>
        <begin position="447"/>
        <end position="502"/>
    </location>
</feature>
<organism evidence="9 11">
    <name type="scientific">Aneurinibacillus migulanus</name>
    <name type="common">Bacillus migulanus</name>
    <dbReference type="NCBI Taxonomy" id="47500"/>
    <lineage>
        <taxon>Bacteria</taxon>
        <taxon>Bacillati</taxon>
        <taxon>Bacillota</taxon>
        <taxon>Bacilli</taxon>
        <taxon>Bacillales</taxon>
        <taxon>Paenibacillaceae</taxon>
        <taxon>Aneurinibacillus group</taxon>
        <taxon>Aneurinibacillus</taxon>
    </lineage>
</organism>
<keyword evidence="11" id="KW-1185">Reference proteome</keyword>
<evidence type="ECO:0000256" key="7">
    <source>
        <dbReference type="SAM" id="Coils"/>
    </source>
</evidence>
<dbReference type="SUPFAM" id="SSF55874">
    <property type="entry name" value="ATPase domain of HSP90 chaperone/DNA topoisomerase II/histidine kinase"/>
    <property type="match status" value="2"/>
</dbReference>
<evidence type="ECO:0000259" key="8">
    <source>
        <dbReference type="PROSITE" id="PS50109"/>
    </source>
</evidence>
<dbReference type="GeneID" id="42309079"/>
<evidence type="ECO:0000256" key="4">
    <source>
        <dbReference type="ARBA" id="ARBA00022777"/>
    </source>
</evidence>
<keyword evidence="5" id="KW-0067">ATP-binding</keyword>
<dbReference type="STRING" id="47500.AF333_28525"/>
<dbReference type="Proteomes" id="UP000182836">
    <property type="component" value="Unassembled WGS sequence"/>
</dbReference>
<dbReference type="PANTHER" id="PTHR43065:SF10">
    <property type="entry name" value="PEROXIDE STRESS-ACTIVATED HISTIDINE KINASE MAK3"/>
    <property type="match status" value="1"/>
</dbReference>
<reference evidence="9 11" key="1">
    <citation type="submission" date="2015-07" db="EMBL/GenBank/DDBJ databases">
        <title>Fjat-14205 dsm 2895.</title>
        <authorList>
            <person name="Liu B."/>
            <person name="Wang J."/>
            <person name="Zhu Y."/>
            <person name="Liu G."/>
            <person name="Chen Q."/>
            <person name="Chen Z."/>
            <person name="Lan J."/>
            <person name="Che J."/>
            <person name="Ge C."/>
            <person name="Shi H."/>
            <person name="Pan Z."/>
            <person name="Liu X."/>
        </authorList>
    </citation>
    <scope>NUCLEOTIDE SEQUENCE [LARGE SCALE GENOMIC DNA]</scope>
    <source>
        <strain evidence="9 11">DSM 2895</strain>
    </source>
</reference>
<dbReference type="Proteomes" id="UP000037269">
    <property type="component" value="Unassembled WGS sequence"/>
</dbReference>
<dbReference type="PROSITE" id="PS50109">
    <property type="entry name" value="HIS_KIN"/>
    <property type="match status" value="1"/>
</dbReference>
<keyword evidence="6" id="KW-0902">Two-component regulatory system</keyword>
<dbReference type="GO" id="GO:0000160">
    <property type="term" value="P:phosphorelay signal transduction system"/>
    <property type="evidence" value="ECO:0007669"/>
    <property type="project" value="UniProtKB-KW"/>
</dbReference>
<dbReference type="PANTHER" id="PTHR43065">
    <property type="entry name" value="SENSOR HISTIDINE KINASE"/>
    <property type="match status" value="1"/>
</dbReference>
<keyword evidence="7" id="KW-0175">Coiled coil</keyword>
<gene>
    <name evidence="9" type="ORF">AF333_28525</name>
    <name evidence="10" type="ORF">SAMN04487909_1764</name>
</gene>
<evidence type="ECO:0000313" key="10">
    <source>
        <dbReference type="EMBL" id="SDK58081.1"/>
    </source>
</evidence>
<dbReference type="EMBL" id="FNED01000076">
    <property type="protein sequence ID" value="SDK58081.1"/>
    <property type="molecule type" value="Genomic_DNA"/>
</dbReference>
<dbReference type="EMBL" id="LGUG01000009">
    <property type="protein sequence ID" value="KON90938.1"/>
    <property type="molecule type" value="Genomic_DNA"/>
</dbReference>
<dbReference type="SMART" id="SM00387">
    <property type="entry name" value="HATPase_c"/>
    <property type="match status" value="1"/>
</dbReference>
<keyword evidence="3" id="KW-0547">Nucleotide-binding</keyword>
<accession>A0A0D1V828</accession>
<dbReference type="PATRIC" id="fig|47500.8.peg.7104"/>
<evidence type="ECO:0000256" key="1">
    <source>
        <dbReference type="ARBA" id="ARBA00022553"/>
    </source>
</evidence>
<evidence type="ECO:0000313" key="11">
    <source>
        <dbReference type="Proteomes" id="UP000037269"/>
    </source>
</evidence>
<reference evidence="10 12" key="2">
    <citation type="submission" date="2016-10" db="EMBL/GenBank/DDBJ databases">
        <authorList>
            <person name="de Groot N.N."/>
        </authorList>
    </citation>
    <scope>NUCLEOTIDE SEQUENCE [LARGE SCALE GENOMIC DNA]</scope>
    <source>
        <strain evidence="10 12">DSM 2895</strain>
    </source>
</reference>
<evidence type="ECO:0000313" key="9">
    <source>
        <dbReference type="EMBL" id="KON90938.1"/>
    </source>
</evidence>
<evidence type="ECO:0000256" key="3">
    <source>
        <dbReference type="ARBA" id="ARBA00022741"/>
    </source>
</evidence>
<evidence type="ECO:0000313" key="12">
    <source>
        <dbReference type="Proteomes" id="UP000182836"/>
    </source>
</evidence>
<dbReference type="GO" id="GO:0016301">
    <property type="term" value="F:kinase activity"/>
    <property type="evidence" value="ECO:0007669"/>
    <property type="project" value="UniProtKB-KW"/>
</dbReference>
<sequence>MGNGKIAKGKIEIRDNRNGMDLERIKKGWLTISRSIKRKMKENDELTPKFNRLPLGDKGLGRLSAQRLGNFFSVVTKQEGTKEELSVDIDWSLFQGDVTLSQVDIHVETNSVSDKNTKKSYTKITILDLKNLDDWRSNKYIDEFEKNLSKIVSPFDISKKFIIKAKVGQRDLEFPEIENQMLKSAPANYELILHKESLEIKGAYRIEFFGLNIKDRLQEFVELYKDKLQINSIEYLTEGNFVFKFTKNIMLCDIGNLNLEYHPGIFTGKLFDFSLDAKLFKKLSNIGIYQNYENLSEFRKYIKENAGVKIYRDNFRVFPYGEKGHTMGFDWLGFSESFTSGKYTDLKSGNVVGYIKLTGLENKKLKELTSREGLIDDYYSRAFFNICRFAVKEINENRNLLNTMYASYMKEKNASKEAQSDQLPSHQEAKQDIIEAAENSSNVANEVSEYKEQVLNITQDIEKTRNRLMLSKNITKEQRDDIADLINEIKNKATKIEDLFNSVINSFQKIEKIKGSAVSLVEQIELSMSQVQEVMELAGLGITAESLTHELYTLINNSKSDIQNSRKYFNKYYEVDDQMEFYFQSITVRLDSLRKQITHLSPGFKSVRTKKQTIGLKQLVEEHFTFYKDRANRSEINLINVNPDGDFSIYANKGSMIQVLDNLFSNSEYWLNHAYDNKLIEEKNFFIEVSPNGFIYVWDSGIGISRNIEERIFEPFITSRLEGRGLGLYIITRLLLNNGCTIRLMEVKNNKGNKYKMEIDLTNVLVEG</sequence>
<keyword evidence="4 10" id="KW-0418">Kinase</keyword>
<proteinExistence type="predicted"/>
<evidence type="ECO:0000256" key="5">
    <source>
        <dbReference type="ARBA" id="ARBA00022840"/>
    </source>
</evidence>
<feature type="domain" description="Histidine kinase" evidence="8">
    <location>
        <begin position="546"/>
        <end position="763"/>
    </location>
</feature>
<dbReference type="InterPro" id="IPR003594">
    <property type="entry name" value="HATPase_dom"/>
</dbReference>
<dbReference type="GO" id="GO:0005524">
    <property type="term" value="F:ATP binding"/>
    <property type="evidence" value="ECO:0007669"/>
    <property type="project" value="UniProtKB-KW"/>
</dbReference>